<sequence>MMRMLEERKNVLQALEEEKETRPVRRFEEEEVPGLEEMDTHNLVALYLREGGRHELLTREQEYELASAWQAARRARERLEQEGDTLSDEERAELEEIIRKGDAARQELIKANLRLVVSVAVRYRGYGVPLSDLIQEGNMGLMHAIDKFDPERGNKFSTYATWWIRHAVGRAIADQGRTIRLPVHMAEKIRKVKETAFRLAQETGKEPTIEEIAEEMELPVSKVEQLLLFAQHPVSFETPVGDDEDATLGDFLPDEDAEKPIDLMMTDGLREELQRALEVLTPREVHILNLRYGLKDGREHTLEEVGRKYGLTRERIRQIEKEALRKLRHPSRSRKLRAYLA</sequence>
<dbReference type="EMBL" id="BBZA01000226">
    <property type="protein sequence ID" value="GAP64136.1"/>
    <property type="molecule type" value="Genomic_DNA"/>
</dbReference>
<dbReference type="InterPro" id="IPR007627">
    <property type="entry name" value="RNA_pol_sigma70_r2"/>
</dbReference>
<feature type="coiled-coil region" evidence="6">
    <location>
        <begin position="72"/>
        <end position="107"/>
    </location>
</feature>
<dbReference type="InParanoid" id="A0A0M8KBC5"/>
<dbReference type="InterPro" id="IPR007630">
    <property type="entry name" value="RNA_pol_sigma70_r4"/>
</dbReference>
<comment type="function">
    <text evidence="5">Sigma factors are initiation factors that promote the attachment of RNA polymerase to specific initiation sites and are then released.</text>
</comment>
<gene>
    <name evidence="9" type="ORF">ARMA_2559</name>
</gene>
<keyword evidence="6" id="KW-0175">Coiled coil</keyword>
<evidence type="ECO:0000256" key="6">
    <source>
        <dbReference type="SAM" id="Coils"/>
    </source>
</evidence>
<dbReference type="Pfam" id="PF04539">
    <property type="entry name" value="Sigma70_r3"/>
    <property type="match status" value="1"/>
</dbReference>
<feature type="domain" description="RNA polymerase sigma-70" evidence="8">
    <location>
        <begin position="301"/>
        <end position="327"/>
    </location>
</feature>
<keyword evidence="2 5" id="KW-0731">Sigma factor</keyword>
<keyword evidence="1 5" id="KW-0805">Transcription regulation</keyword>
<dbReference type="STRING" id="872965.SE16_01325"/>
<evidence type="ECO:0000256" key="2">
    <source>
        <dbReference type="ARBA" id="ARBA00023082"/>
    </source>
</evidence>
<evidence type="ECO:0000256" key="1">
    <source>
        <dbReference type="ARBA" id="ARBA00023015"/>
    </source>
</evidence>
<dbReference type="PROSITE" id="PS00716">
    <property type="entry name" value="SIGMA70_2"/>
    <property type="match status" value="1"/>
</dbReference>
<dbReference type="InterPro" id="IPR014284">
    <property type="entry name" value="RNA_pol_sigma-70_dom"/>
</dbReference>
<keyword evidence="4 5" id="KW-0804">Transcription</keyword>
<dbReference type="PANTHER" id="PTHR30603">
    <property type="entry name" value="RNA POLYMERASE SIGMA FACTOR RPO"/>
    <property type="match status" value="1"/>
</dbReference>
<evidence type="ECO:0000256" key="4">
    <source>
        <dbReference type="ARBA" id="ARBA00023163"/>
    </source>
</evidence>
<evidence type="ECO:0000313" key="10">
    <source>
        <dbReference type="Proteomes" id="UP000037784"/>
    </source>
</evidence>
<proteinExistence type="inferred from homology"/>
<dbReference type="AlphaFoldDB" id="A0A0M8KBC5"/>
<dbReference type="InterPro" id="IPR013324">
    <property type="entry name" value="RNA_pol_sigma_r3/r4-like"/>
</dbReference>
<dbReference type="InterPro" id="IPR007624">
    <property type="entry name" value="RNA_pol_sigma70_r3"/>
</dbReference>
<dbReference type="InterPro" id="IPR050239">
    <property type="entry name" value="Sigma-70_RNA_pol_init_factors"/>
</dbReference>
<keyword evidence="3 5" id="KW-0238">DNA-binding</keyword>
<dbReference type="CDD" id="cd06171">
    <property type="entry name" value="Sigma70_r4"/>
    <property type="match status" value="1"/>
</dbReference>
<evidence type="ECO:0000256" key="3">
    <source>
        <dbReference type="ARBA" id="ARBA00023125"/>
    </source>
</evidence>
<dbReference type="SUPFAM" id="SSF88659">
    <property type="entry name" value="Sigma3 and sigma4 domains of RNA polymerase sigma factors"/>
    <property type="match status" value="2"/>
</dbReference>
<evidence type="ECO:0000313" key="9">
    <source>
        <dbReference type="EMBL" id="GAP64136.1"/>
    </source>
</evidence>
<dbReference type="GO" id="GO:0016987">
    <property type="term" value="F:sigma factor activity"/>
    <property type="evidence" value="ECO:0007669"/>
    <property type="project" value="UniProtKB-KW"/>
</dbReference>
<comment type="caution">
    <text evidence="9">The sequence shown here is derived from an EMBL/GenBank/DDBJ whole genome shotgun (WGS) entry which is preliminary data.</text>
</comment>
<evidence type="ECO:0000259" key="7">
    <source>
        <dbReference type="PROSITE" id="PS00715"/>
    </source>
</evidence>
<dbReference type="InterPro" id="IPR036388">
    <property type="entry name" value="WH-like_DNA-bd_sf"/>
</dbReference>
<comment type="similarity">
    <text evidence="5">Belongs to the sigma-70 factor family.</text>
</comment>
<dbReference type="PRINTS" id="PR00046">
    <property type="entry name" value="SIGMA70FCT"/>
</dbReference>
<dbReference type="GO" id="GO:0003677">
    <property type="term" value="F:DNA binding"/>
    <property type="evidence" value="ECO:0007669"/>
    <property type="project" value="UniProtKB-KW"/>
</dbReference>
<dbReference type="Proteomes" id="UP000037784">
    <property type="component" value="Unassembled WGS sequence"/>
</dbReference>
<evidence type="ECO:0000256" key="5">
    <source>
        <dbReference type="RuleBase" id="RU362124"/>
    </source>
</evidence>
<dbReference type="PROSITE" id="PS00715">
    <property type="entry name" value="SIGMA70_1"/>
    <property type="match status" value="1"/>
</dbReference>
<reference evidence="9 10" key="1">
    <citation type="journal article" date="2015" name="Genome Announc.">
        <title>Draft Genome Sequence of a Heterotrophic Facultative Anaerobic Thermophilic Bacterium, Ardenticatena maritima Strain 110ST.</title>
        <authorList>
            <person name="Kawaichi S."/>
            <person name="Yoshida T."/>
            <person name="Sako Y."/>
            <person name="Nakamura R."/>
        </authorList>
    </citation>
    <scope>NUCLEOTIDE SEQUENCE [LARGE SCALE GENOMIC DNA]</scope>
    <source>
        <strain evidence="9 10">110S</strain>
    </source>
</reference>
<dbReference type="Gene3D" id="1.10.601.10">
    <property type="entry name" value="RNA Polymerase Primary Sigma Factor"/>
    <property type="match status" value="1"/>
</dbReference>
<feature type="domain" description="RNA polymerase sigma-70" evidence="7">
    <location>
        <begin position="132"/>
        <end position="145"/>
    </location>
</feature>
<dbReference type="NCBIfam" id="TIGR02937">
    <property type="entry name" value="sigma70-ECF"/>
    <property type="match status" value="1"/>
</dbReference>
<reference evidence="10" key="2">
    <citation type="submission" date="2015-08" db="EMBL/GenBank/DDBJ databases">
        <title>Draft Genome Sequence of a Heterotrophic Facultative Anaerobic Bacterium Ardenticatena maritima Strain 110S.</title>
        <authorList>
            <person name="Kawaichi S."/>
            <person name="Yoshida T."/>
            <person name="Sako Y."/>
            <person name="Nakamura R."/>
        </authorList>
    </citation>
    <scope>NUCLEOTIDE SEQUENCE [LARGE SCALE GENOMIC DNA]</scope>
    <source>
        <strain evidence="10">110S</strain>
    </source>
</reference>
<evidence type="ECO:0000259" key="8">
    <source>
        <dbReference type="PROSITE" id="PS00716"/>
    </source>
</evidence>
<dbReference type="Pfam" id="PF00140">
    <property type="entry name" value="Sigma70_r1_2"/>
    <property type="match status" value="1"/>
</dbReference>
<dbReference type="Gene3D" id="1.10.10.10">
    <property type="entry name" value="Winged helix-like DNA-binding domain superfamily/Winged helix DNA-binding domain"/>
    <property type="match status" value="2"/>
</dbReference>
<keyword evidence="10" id="KW-1185">Reference proteome</keyword>
<accession>A0A0M8KBC5</accession>
<dbReference type="Pfam" id="PF04542">
    <property type="entry name" value="Sigma70_r2"/>
    <property type="match status" value="1"/>
</dbReference>
<dbReference type="InterPro" id="IPR009042">
    <property type="entry name" value="RNA_pol_sigma70_r1_2"/>
</dbReference>
<dbReference type="GO" id="GO:0006352">
    <property type="term" value="P:DNA-templated transcription initiation"/>
    <property type="evidence" value="ECO:0007669"/>
    <property type="project" value="InterPro"/>
</dbReference>
<dbReference type="Pfam" id="PF04545">
    <property type="entry name" value="Sigma70_r4"/>
    <property type="match status" value="1"/>
</dbReference>
<dbReference type="InterPro" id="IPR000943">
    <property type="entry name" value="RNA_pol_sigma70"/>
</dbReference>
<organism evidence="9 10">
    <name type="scientific">Ardenticatena maritima</name>
    <dbReference type="NCBI Taxonomy" id="872965"/>
    <lineage>
        <taxon>Bacteria</taxon>
        <taxon>Bacillati</taxon>
        <taxon>Chloroflexota</taxon>
        <taxon>Ardenticatenia</taxon>
        <taxon>Ardenticatenales</taxon>
        <taxon>Ardenticatenaceae</taxon>
        <taxon>Ardenticatena</taxon>
    </lineage>
</organism>
<dbReference type="InterPro" id="IPR013325">
    <property type="entry name" value="RNA_pol_sigma_r2"/>
</dbReference>
<dbReference type="SUPFAM" id="SSF88946">
    <property type="entry name" value="Sigma2 domain of RNA polymerase sigma factors"/>
    <property type="match status" value="1"/>
</dbReference>
<name>A0A0M8KBC5_9CHLR</name>
<dbReference type="PANTHER" id="PTHR30603:SF47">
    <property type="entry name" value="RNA POLYMERASE SIGMA FACTOR SIGD, CHLOROPLASTIC"/>
    <property type="match status" value="1"/>
</dbReference>
<protein>
    <recommendedName>
        <fullName evidence="5">RNA polymerase sigma factor</fullName>
    </recommendedName>
</protein>